<dbReference type="GO" id="GO:0005524">
    <property type="term" value="F:ATP binding"/>
    <property type="evidence" value="ECO:0007669"/>
    <property type="project" value="TreeGrafter"/>
</dbReference>
<dbReference type="RefSeq" id="WP_090900399.1">
    <property type="nucleotide sequence ID" value="NZ_CZPZ01000032.1"/>
</dbReference>
<dbReference type="Proteomes" id="UP000198736">
    <property type="component" value="Unassembled WGS sequence"/>
</dbReference>
<sequence>MRLFGIETEYGITRDDVPEMDPVVESMELVRAHLAASFERRWDYAGEDPHEDARGFRASGLQQDREEDEFAQRDAHRPFSFHDMKSDLVLPNGARFYNDHTHPEYSTPECRTLRDLLAQDRAGERIVLRAAQRRNRALGGPHLRLYKNNTDFHGHSYGCHDNYLVSRAVPFAALVAGLMPFLVSRQVIAGAGKVGTEAQESGHVPGRYQLSQRADFMEAELGVDTMHNRPILNTRDEPHADREKYRRLHLIIGDANMCEYATALKVGTTRLVLDLIEREAAPDLELEQPVGAVKQLSRDPDLKAVVRLKNGRRLSAVELQEQYCEAACRELAGSDEESDWLLMEWSETLHLLAHDRFQLVGKLDWITKQWLLETFLREERIGWDDPWLASLDLEYHNINPEQGLYLGLEAEGNAWRMTTDETINEAIRNGPSDTRGGLRGLCVQRFSDQIHSMQWERIQFVGRLRAQSLDMGDLFDPQEVRRCMDVFRCAHSPADALAAWNHRKDRQA</sequence>
<dbReference type="GO" id="GO:0016811">
    <property type="term" value="F:hydrolase activity, acting on carbon-nitrogen (but not peptide) bonds, in linear amides"/>
    <property type="evidence" value="ECO:0007669"/>
    <property type="project" value="TreeGrafter"/>
</dbReference>
<protein>
    <submittedName>
        <fullName evidence="1">Depupylase</fullName>
        <ecNumber evidence="1">3.4.-.-</ecNumber>
    </submittedName>
</protein>
<proteinExistence type="predicted"/>
<dbReference type="InterPro" id="IPR004347">
    <property type="entry name" value="Pup_ligase/deamidase"/>
</dbReference>
<evidence type="ECO:0000313" key="2">
    <source>
        <dbReference type="Proteomes" id="UP000198736"/>
    </source>
</evidence>
<dbReference type="EMBL" id="CZPZ01000032">
    <property type="protein sequence ID" value="CUS38434.1"/>
    <property type="molecule type" value="Genomic_DNA"/>
</dbReference>
<accession>A0A0S4LTR8</accession>
<dbReference type="EC" id="3.4.-.-" evidence="1"/>
<keyword evidence="1" id="KW-0378">Hydrolase</keyword>
<dbReference type="PANTHER" id="PTHR42307:SF2">
    <property type="entry name" value="PUP DEAMIDASE_DEPUPYLASE"/>
    <property type="match status" value="1"/>
</dbReference>
<dbReference type="GO" id="GO:0008233">
    <property type="term" value="F:peptidase activity"/>
    <property type="evidence" value="ECO:0007669"/>
    <property type="project" value="TreeGrafter"/>
</dbReference>
<gene>
    <name evidence="1" type="primary">dop</name>
    <name evidence="1" type="ORF">COMA2_50085</name>
</gene>
<dbReference type="GO" id="GO:0010498">
    <property type="term" value="P:proteasomal protein catabolic process"/>
    <property type="evidence" value="ECO:0007669"/>
    <property type="project" value="InterPro"/>
</dbReference>
<organism evidence="1 2">
    <name type="scientific">Candidatus Nitrospira nitrificans</name>
    <dbReference type="NCBI Taxonomy" id="1742973"/>
    <lineage>
        <taxon>Bacteria</taxon>
        <taxon>Pseudomonadati</taxon>
        <taxon>Nitrospirota</taxon>
        <taxon>Nitrospiria</taxon>
        <taxon>Nitrospirales</taxon>
        <taxon>Nitrospiraceae</taxon>
        <taxon>Nitrospira</taxon>
    </lineage>
</organism>
<keyword evidence="2" id="KW-1185">Reference proteome</keyword>
<dbReference type="GO" id="GO:0019941">
    <property type="term" value="P:modification-dependent protein catabolic process"/>
    <property type="evidence" value="ECO:0007669"/>
    <property type="project" value="InterPro"/>
</dbReference>
<reference evidence="2" key="1">
    <citation type="submission" date="2015-10" db="EMBL/GenBank/DDBJ databases">
        <authorList>
            <person name="Luecker S."/>
            <person name="Luecker S."/>
        </authorList>
    </citation>
    <scope>NUCLEOTIDE SEQUENCE [LARGE SCALE GENOMIC DNA]</scope>
</reference>
<dbReference type="OrthoDB" id="9760627at2"/>
<dbReference type="STRING" id="1742973.COMA2_50085"/>
<evidence type="ECO:0000313" key="1">
    <source>
        <dbReference type="EMBL" id="CUS38434.1"/>
    </source>
</evidence>
<dbReference type="PANTHER" id="PTHR42307">
    <property type="entry name" value="PUP DEAMIDASE/DEPUPYLASE"/>
    <property type="match status" value="1"/>
</dbReference>
<dbReference type="AlphaFoldDB" id="A0A0S4LTR8"/>
<name>A0A0S4LTR8_9BACT</name>
<dbReference type="GO" id="GO:0070490">
    <property type="term" value="P:protein pupylation"/>
    <property type="evidence" value="ECO:0007669"/>
    <property type="project" value="TreeGrafter"/>
</dbReference>
<dbReference type="Pfam" id="PF03136">
    <property type="entry name" value="Pup_ligase"/>
    <property type="match status" value="1"/>
</dbReference>